<feature type="region of interest" description="Disordered" evidence="4">
    <location>
        <begin position="238"/>
        <end position="259"/>
    </location>
</feature>
<evidence type="ECO:0000256" key="3">
    <source>
        <dbReference type="PROSITE-ProRule" id="PRU00221"/>
    </source>
</evidence>
<dbReference type="InterPro" id="IPR015943">
    <property type="entry name" value="WD40/YVTN_repeat-like_dom_sf"/>
</dbReference>
<dbReference type="PANTHER" id="PTHR44083">
    <property type="entry name" value="TOPLESS-RELATED PROTEIN 1-RELATED"/>
    <property type="match status" value="1"/>
</dbReference>
<dbReference type="PROSITE" id="PS50082">
    <property type="entry name" value="WD_REPEATS_2"/>
    <property type="match status" value="1"/>
</dbReference>
<dbReference type="InterPro" id="IPR001680">
    <property type="entry name" value="WD40_rpt"/>
</dbReference>
<dbReference type="InterPro" id="IPR006595">
    <property type="entry name" value="CTLH_C"/>
</dbReference>
<dbReference type="PROSITE" id="PS50294">
    <property type="entry name" value="WD_REPEATS_REGION"/>
    <property type="match status" value="1"/>
</dbReference>
<dbReference type="InterPro" id="IPR036322">
    <property type="entry name" value="WD40_repeat_dom_sf"/>
</dbReference>
<dbReference type="InterPro" id="IPR054080">
    <property type="entry name" value="TPR1-like_2nd"/>
</dbReference>
<dbReference type="InterPro" id="IPR027728">
    <property type="entry name" value="Topless_fam"/>
</dbReference>
<dbReference type="SUPFAM" id="SSF50978">
    <property type="entry name" value="WD40 repeat-like"/>
    <property type="match status" value="1"/>
</dbReference>
<dbReference type="AlphaFoldDB" id="A0AAW1I432"/>
<dbReference type="Pfam" id="PF23383">
    <property type="entry name" value="Beta-prop_IFT140_1st"/>
    <property type="match status" value="1"/>
</dbReference>
<organism evidence="6 7">
    <name type="scientific">Saponaria officinalis</name>
    <name type="common">Common soapwort</name>
    <name type="synonym">Lychnis saponaria</name>
    <dbReference type="NCBI Taxonomy" id="3572"/>
    <lineage>
        <taxon>Eukaryota</taxon>
        <taxon>Viridiplantae</taxon>
        <taxon>Streptophyta</taxon>
        <taxon>Embryophyta</taxon>
        <taxon>Tracheophyta</taxon>
        <taxon>Spermatophyta</taxon>
        <taxon>Magnoliopsida</taxon>
        <taxon>eudicotyledons</taxon>
        <taxon>Gunneridae</taxon>
        <taxon>Pentapetalae</taxon>
        <taxon>Caryophyllales</taxon>
        <taxon>Caryophyllaceae</taxon>
        <taxon>Caryophylleae</taxon>
        <taxon>Saponaria</taxon>
    </lineage>
</organism>
<dbReference type="SMART" id="SM00668">
    <property type="entry name" value="CTLH"/>
    <property type="match status" value="1"/>
</dbReference>
<dbReference type="Proteomes" id="UP001443914">
    <property type="component" value="Unassembled WGS sequence"/>
</dbReference>
<dbReference type="InterPro" id="IPR056154">
    <property type="entry name" value="Beta-prop_IFT140_1st"/>
</dbReference>
<evidence type="ECO:0000256" key="4">
    <source>
        <dbReference type="SAM" id="MobiDB-lite"/>
    </source>
</evidence>
<proteinExistence type="predicted"/>
<dbReference type="PANTHER" id="PTHR44083:SF48">
    <property type="entry name" value="TOPLESS-RELATED PROTEIN 4"/>
    <property type="match status" value="1"/>
</dbReference>
<keyword evidence="1 3" id="KW-0853">WD repeat</keyword>
<dbReference type="EMBL" id="JBDFQZ010000010">
    <property type="protein sequence ID" value="KAK9683945.1"/>
    <property type="molecule type" value="Genomic_DNA"/>
</dbReference>
<dbReference type="PROSITE" id="PS50897">
    <property type="entry name" value="CTLH"/>
    <property type="match status" value="1"/>
</dbReference>
<name>A0AAW1I432_SAPOF</name>
<dbReference type="GO" id="GO:0006355">
    <property type="term" value="P:regulation of DNA-templated transcription"/>
    <property type="evidence" value="ECO:0007669"/>
    <property type="project" value="InterPro"/>
</dbReference>
<protein>
    <recommendedName>
        <fullName evidence="5">CTLH domain-containing protein</fullName>
    </recommendedName>
</protein>
<accession>A0AAW1I432</accession>
<dbReference type="SMART" id="SM00320">
    <property type="entry name" value="WD40"/>
    <property type="match status" value="2"/>
</dbReference>
<keyword evidence="2" id="KW-0677">Repeat</keyword>
<feature type="compositionally biased region" description="Basic and acidic residues" evidence="4">
    <location>
        <begin position="247"/>
        <end position="259"/>
    </location>
</feature>
<dbReference type="PROSITE" id="PS00678">
    <property type="entry name" value="WD_REPEATS_1"/>
    <property type="match status" value="1"/>
</dbReference>
<evidence type="ECO:0000313" key="6">
    <source>
        <dbReference type="EMBL" id="KAK9683945.1"/>
    </source>
</evidence>
<sequence length="639" mass="71700">MLTKDIVFWILQLLKEEEKFEETVHMLEQESGLYFDMTYFEDLLTNGAFEEVEKYLSGFTKLEDNINSQKIFFEIRKQKYYEALDRRRDFPKAHEILNKDLKVLSRFDEDQYKELKMLLPSDDFRENENLSNYGDTKSARANLSKEVCHLIKNNPLFQDKLSLFSRIQTLIDQSLRSWQGQQCYDQRPNVARMPSPVINPLLAHEAACVGSSQKAASSGPSHVMNFNAHSIAASMARRPTTATDNPTTDHKTVDSDLVPKRSGQFGSLAEINDPPQLRVLLLADRLMVKPVRLSRIMRLVYTNSGGALLALTYNGVHKLWKWQKNDSDVAGKATFGVDPQLWMPSSGVMMTNHIMSANTKEPCLAISKNDSYVMSSSGGEISLFNMHTFETVTKFMHPPPMATALAIHPADNNLLAIGMDDSRILLYNVQVLEVKGTLTGHTQRVTGLAFSNHPSVLVSSGADSQLFVWNLIEQKSIASKFFRKTTPRHAPTRVQFQHDLGHVLVIHETQLAIYEDQKLEHKKEWFPGPWNLAITDATYTCDGQSVVVSLLAGRVYVLIASTLALRCTINQTVFLPRVPSYCSNKTYPTSVAAHPSQPNQFALGLSNGSVFVLELVSDSKWGTLPPSENEAAPHASSSN</sequence>
<dbReference type="Gene3D" id="2.130.10.10">
    <property type="entry name" value="YVTN repeat-like/Quinoprotein amine dehydrogenase"/>
    <property type="match status" value="1"/>
</dbReference>
<evidence type="ECO:0000313" key="7">
    <source>
        <dbReference type="Proteomes" id="UP001443914"/>
    </source>
</evidence>
<dbReference type="Pfam" id="PF21889">
    <property type="entry name" value="TPR1-like_2nd"/>
    <property type="match status" value="1"/>
</dbReference>
<keyword evidence="7" id="KW-1185">Reference proteome</keyword>
<feature type="domain" description="CTLH" evidence="5">
    <location>
        <begin position="34"/>
        <end position="91"/>
    </location>
</feature>
<evidence type="ECO:0000256" key="2">
    <source>
        <dbReference type="ARBA" id="ARBA00022737"/>
    </source>
</evidence>
<dbReference type="InterPro" id="IPR019775">
    <property type="entry name" value="WD40_repeat_CS"/>
</dbReference>
<feature type="repeat" description="WD" evidence="3">
    <location>
        <begin position="438"/>
        <end position="479"/>
    </location>
</feature>
<evidence type="ECO:0000256" key="1">
    <source>
        <dbReference type="ARBA" id="ARBA00022574"/>
    </source>
</evidence>
<gene>
    <name evidence="6" type="ORF">RND81_10G176900</name>
</gene>
<comment type="caution">
    <text evidence="6">The sequence shown here is derived from an EMBL/GenBank/DDBJ whole genome shotgun (WGS) entry which is preliminary data.</text>
</comment>
<reference evidence="6" key="1">
    <citation type="submission" date="2024-03" db="EMBL/GenBank/DDBJ databases">
        <title>WGS assembly of Saponaria officinalis var. Norfolk2.</title>
        <authorList>
            <person name="Jenkins J."/>
            <person name="Shu S."/>
            <person name="Grimwood J."/>
            <person name="Barry K."/>
            <person name="Goodstein D."/>
            <person name="Schmutz J."/>
            <person name="Leebens-Mack J."/>
            <person name="Osbourn A."/>
        </authorList>
    </citation>
    <scope>NUCLEOTIDE SEQUENCE [LARGE SCALE GENOMIC DNA]</scope>
    <source>
        <strain evidence="6">JIC</strain>
    </source>
</reference>
<evidence type="ECO:0000259" key="5">
    <source>
        <dbReference type="PROSITE" id="PS50897"/>
    </source>
</evidence>